<dbReference type="InterPro" id="IPR054125">
    <property type="entry name" value="MCM5_C"/>
</dbReference>
<dbReference type="Gene3D" id="3.30.1640.10">
    <property type="entry name" value="mini-chromosome maintenance (MCM) complex, chain A, domain 1"/>
    <property type="match status" value="1"/>
</dbReference>
<feature type="domain" description="MCM C-terminal AAA(+) ATPase" evidence="13">
    <location>
        <begin position="328"/>
        <end position="534"/>
    </location>
</feature>
<dbReference type="PRINTS" id="PR01657">
    <property type="entry name" value="MCMFAMILY"/>
</dbReference>
<dbReference type="InterPro" id="IPR041562">
    <property type="entry name" value="MCM_lid"/>
</dbReference>
<dbReference type="GO" id="GO:0017116">
    <property type="term" value="F:single-stranded DNA helicase activity"/>
    <property type="evidence" value="ECO:0007669"/>
    <property type="project" value="TreeGrafter"/>
</dbReference>
<dbReference type="EMBL" id="MUNK01000138">
    <property type="protein sequence ID" value="OTA30519.1"/>
    <property type="molecule type" value="Genomic_DNA"/>
</dbReference>
<name>A0A1Z5T3G0_HORWE</name>
<dbReference type="PRINTS" id="PR01661">
    <property type="entry name" value="MCMPROTEIN5"/>
</dbReference>
<keyword evidence="9 12" id="KW-0539">Nucleus</keyword>
<keyword evidence="8 11" id="KW-0238">DNA-binding</keyword>
<dbReference type="CDD" id="cd17756">
    <property type="entry name" value="MCM5"/>
    <property type="match status" value="1"/>
</dbReference>
<dbReference type="Pfam" id="PF21933">
    <property type="entry name" value="MCM5_C"/>
    <property type="match status" value="1"/>
</dbReference>
<dbReference type="InterPro" id="IPR031327">
    <property type="entry name" value="MCM"/>
</dbReference>
<accession>A0A1Z5T3G0</accession>
<keyword evidence="15" id="KW-1185">Reference proteome</keyword>
<dbReference type="SMART" id="SM00350">
    <property type="entry name" value="MCM"/>
    <property type="match status" value="1"/>
</dbReference>
<dbReference type="GO" id="GO:0003688">
    <property type="term" value="F:DNA replication origin binding"/>
    <property type="evidence" value="ECO:0007669"/>
    <property type="project" value="UniProtKB-UniRule"/>
</dbReference>
<dbReference type="Pfam" id="PF17207">
    <property type="entry name" value="MCM_OB"/>
    <property type="match status" value="1"/>
</dbReference>
<dbReference type="GO" id="GO:0042555">
    <property type="term" value="C:MCM complex"/>
    <property type="evidence" value="ECO:0007669"/>
    <property type="project" value="UniProtKB-UniRule"/>
</dbReference>
<dbReference type="FunFam" id="3.40.50.300:FF:000241">
    <property type="entry name" value="DNA helicase"/>
    <property type="match status" value="1"/>
</dbReference>
<dbReference type="SUPFAM" id="SSF52540">
    <property type="entry name" value="P-loop containing nucleoside triphosphate hydrolases"/>
    <property type="match status" value="1"/>
</dbReference>
<gene>
    <name evidence="14" type="ORF">BTJ68_09397</name>
</gene>
<comment type="function">
    <text evidence="12">Acts as component of the MCM2-7 complex (MCM complex) which is the replicative helicase essential for 'once per cell cycle' DNA replication initiation and elongation in eukaryotic cells. The active ATPase sites in the MCM2-7 ring are formed through the interaction surfaces of two neighboring subunits such that a critical structure of a conserved arginine finger motif is provided in trans relative to the ATP-binding site of the Walker A box of the adjacent subunit. The six ATPase active sites, however, are likely to contribute differentially to the complex helicase activity.</text>
</comment>
<dbReference type="GO" id="GO:0000727">
    <property type="term" value="P:double-strand break repair via break-induced replication"/>
    <property type="evidence" value="ECO:0007669"/>
    <property type="project" value="TreeGrafter"/>
</dbReference>
<evidence type="ECO:0000259" key="13">
    <source>
        <dbReference type="PROSITE" id="PS50051"/>
    </source>
</evidence>
<dbReference type="Pfam" id="PF00493">
    <property type="entry name" value="MCM"/>
    <property type="match status" value="1"/>
</dbReference>
<evidence type="ECO:0000256" key="6">
    <source>
        <dbReference type="ARBA" id="ARBA00022806"/>
    </source>
</evidence>
<dbReference type="InterPro" id="IPR012340">
    <property type="entry name" value="NA-bd_OB-fold"/>
</dbReference>
<evidence type="ECO:0000256" key="10">
    <source>
        <dbReference type="ARBA" id="ARBA00023306"/>
    </source>
</evidence>
<evidence type="ECO:0000256" key="4">
    <source>
        <dbReference type="ARBA" id="ARBA00022741"/>
    </source>
</evidence>
<evidence type="ECO:0000256" key="3">
    <source>
        <dbReference type="ARBA" id="ARBA00022705"/>
    </source>
</evidence>
<reference evidence="14 15" key="1">
    <citation type="submission" date="2017-01" db="EMBL/GenBank/DDBJ databases">
        <title>The recent genome duplication of the halophilic yeast Hortaea werneckii: insights from long-read sequencing.</title>
        <authorList>
            <person name="Sinha S."/>
            <person name="Flibotte S."/>
            <person name="Neira M."/>
            <person name="Lenassi M."/>
            <person name="Gostincar C."/>
            <person name="Stajich J.E."/>
            <person name="Nislow C.E."/>
        </authorList>
    </citation>
    <scope>NUCLEOTIDE SEQUENCE [LARGE SCALE GENOMIC DNA]</scope>
    <source>
        <strain evidence="14 15">EXF-2000</strain>
    </source>
</reference>
<dbReference type="FunCoup" id="A0A1Z5T3G0">
    <property type="interactions" value="1724"/>
</dbReference>
<keyword evidence="5 12" id="KW-0378">Hydrolase</keyword>
<dbReference type="InterPro" id="IPR027925">
    <property type="entry name" value="MCM_N"/>
</dbReference>
<evidence type="ECO:0000256" key="7">
    <source>
        <dbReference type="ARBA" id="ARBA00022840"/>
    </source>
</evidence>
<evidence type="ECO:0000256" key="1">
    <source>
        <dbReference type="ARBA" id="ARBA00004123"/>
    </source>
</evidence>
<dbReference type="Pfam" id="PF17855">
    <property type="entry name" value="MCM_lid"/>
    <property type="match status" value="1"/>
</dbReference>
<comment type="subcellular location">
    <subcellularLocation>
        <location evidence="1 12">Nucleus</location>
    </subcellularLocation>
</comment>
<dbReference type="PANTHER" id="PTHR11630">
    <property type="entry name" value="DNA REPLICATION LICENSING FACTOR MCM FAMILY MEMBER"/>
    <property type="match status" value="1"/>
</dbReference>
<dbReference type="Proteomes" id="UP000194280">
    <property type="component" value="Unassembled WGS sequence"/>
</dbReference>
<dbReference type="PROSITE" id="PS50051">
    <property type="entry name" value="MCM_2"/>
    <property type="match status" value="1"/>
</dbReference>
<evidence type="ECO:0000313" key="15">
    <source>
        <dbReference type="Proteomes" id="UP000194280"/>
    </source>
</evidence>
<dbReference type="PANTHER" id="PTHR11630:SF42">
    <property type="entry name" value="DNA REPLICATION LICENSING FACTOR MCM5"/>
    <property type="match status" value="1"/>
</dbReference>
<dbReference type="GO" id="GO:0005524">
    <property type="term" value="F:ATP binding"/>
    <property type="evidence" value="ECO:0007669"/>
    <property type="project" value="UniProtKB-UniRule"/>
</dbReference>
<dbReference type="GO" id="GO:0006270">
    <property type="term" value="P:DNA replication initiation"/>
    <property type="evidence" value="ECO:0007669"/>
    <property type="project" value="UniProtKB-UniRule"/>
</dbReference>
<evidence type="ECO:0000256" key="12">
    <source>
        <dbReference type="RuleBase" id="RU368063"/>
    </source>
</evidence>
<comment type="caution">
    <text evidence="14">The sequence shown here is derived from an EMBL/GenBank/DDBJ whole genome shotgun (WGS) entry which is preliminary data.</text>
</comment>
<dbReference type="InterPro" id="IPR008048">
    <property type="entry name" value="MCM5"/>
</dbReference>
<organism evidence="14 15">
    <name type="scientific">Hortaea werneckii EXF-2000</name>
    <dbReference type="NCBI Taxonomy" id="1157616"/>
    <lineage>
        <taxon>Eukaryota</taxon>
        <taxon>Fungi</taxon>
        <taxon>Dikarya</taxon>
        <taxon>Ascomycota</taxon>
        <taxon>Pezizomycotina</taxon>
        <taxon>Dothideomycetes</taxon>
        <taxon>Dothideomycetidae</taxon>
        <taxon>Mycosphaerellales</taxon>
        <taxon>Teratosphaeriaceae</taxon>
        <taxon>Hortaea</taxon>
    </lineage>
</organism>
<comment type="catalytic activity">
    <reaction evidence="12">
        <text>ATP + H2O = ADP + phosphate + H(+)</text>
        <dbReference type="Rhea" id="RHEA:13065"/>
        <dbReference type="ChEBI" id="CHEBI:15377"/>
        <dbReference type="ChEBI" id="CHEBI:15378"/>
        <dbReference type="ChEBI" id="CHEBI:30616"/>
        <dbReference type="ChEBI" id="CHEBI:43474"/>
        <dbReference type="ChEBI" id="CHEBI:456216"/>
        <dbReference type="EC" id="3.6.4.12"/>
    </reaction>
</comment>
<dbReference type="InterPro" id="IPR001208">
    <property type="entry name" value="MCM_dom"/>
</dbReference>
<dbReference type="GO" id="GO:0043138">
    <property type="term" value="F:3'-5' DNA helicase activity"/>
    <property type="evidence" value="ECO:0007669"/>
    <property type="project" value="TreeGrafter"/>
</dbReference>
<sequence length="736" mass="81407">MDRQSVYTLSLFGEDRSAAGGQESNRQIQQELVDFILEFHLDNVFIYRDQIRENVLSKQYFCDIDIAHLIAFNEHLAQKLNNEPADLIPIFEGALKQCTQRILYPSRSATDLEAAKALPEHQLLIHSSIAHTSIRGLTATNVSHLVRIPGIVIGASTLSSKATALHIECRNCGYSQSLPVSSGFTGVTLPRACGRQKGPEDANAEQCPLDPYFVVHEKSQFIDQQVLKLQEAPDDVPVGELPRHILVSADRYLANRVVPGSRCVVMGVFSIYNSQKNSKNSGAVAIRNPYLRAVGIQTDMSHNAGGSGMTFTEEEEQEFLEMSRRPDLYSLFASCIAPSIYGNTDIKKAITCLLMGGSKKILPDGMRLRGDINVLMLGDPGTAKSQLLKFVEKCAPIAIYTSGKGSSAAGLTASVQRDTSTREFYLEGGAMVLADGGAVCIDEFDKMRDEDRVAIHEAMEQQTISIAKAGITTILNARTSVLAAANPIFGRYDDLKSPGENIDFQTTILSRFDLIFIVRDEHDRNRDETIAKHVMGIHMNGQGVQQEHQSEIPVEKMKRYIAYAKSRCAPRMSAEAAEKLSSHFVSIRRQVARAEQDANQRSSIPITVRQLESLVRITESLAKIELQPIATEKHVDEAIRLFLGSTMDAVMSAGGDTSALGMTGNRELVEEVHKVEEELRRRLPIGYTSSLATLRREFVERKGYSEQSLNRALQVLVRRESVQFRRGGALVHRSGV</sequence>
<dbReference type="Gene3D" id="3.40.50.300">
    <property type="entry name" value="P-loop containing nucleotide triphosphate hydrolases"/>
    <property type="match status" value="1"/>
</dbReference>
<keyword evidence="4 11" id="KW-0547">Nucleotide-binding</keyword>
<dbReference type="OrthoDB" id="10036721at2759"/>
<dbReference type="Pfam" id="PF14551">
    <property type="entry name" value="MCM_N"/>
    <property type="match status" value="1"/>
</dbReference>
<evidence type="ECO:0000256" key="5">
    <source>
        <dbReference type="ARBA" id="ARBA00022801"/>
    </source>
</evidence>
<dbReference type="GO" id="GO:0043596">
    <property type="term" value="C:nuclear replication fork"/>
    <property type="evidence" value="ECO:0007669"/>
    <property type="project" value="UniProtKB-ARBA"/>
</dbReference>
<keyword evidence="6 12" id="KW-0347">Helicase</keyword>
<dbReference type="AlphaFoldDB" id="A0A1Z5T3G0"/>
<dbReference type="VEuPathDB" id="FungiDB:BTJ68_09397"/>
<evidence type="ECO:0000256" key="11">
    <source>
        <dbReference type="RuleBase" id="RU004070"/>
    </source>
</evidence>
<dbReference type="Gene3D" id="2.20.28.10">
    <property type="match status" value="1"/>
</dbReference>
<protein>
    <recommendedName>
        <fullName evidence="12">DNA replication licensing factor MCM5</fullName>
        <ecNumber evidence="12">3.6.4.12</ecNumber>
    </recommendedName>
</protein>
<dbReference type="STRING" id="1157616.A0A1Z5T3G0"/>
<dbReference type="FunFam" id="3.30.1640.10:FF:000015">
    <property type="entry name" value="DNA helicase"/>
    <property type="match status" value="1"/>
</dbReference>
<evidence type="ECO:0000256" key="9">
    <source>
        <dbReference type="ARBA" id="ARBA00023242"/>
    </source>
</evidence>
<keyword evidence="7 11" id="KW-0067">ATP-binding</keyword>
<evidence type="ECO:0000256" key="8">
    <source>
        <dbReference type="ARBA" id="ARBA00023125"/>
    </source>
</evidence>
<dbReference type="GO" id="GO:0006279">
    <property type="term" value="P:premeiotic DNA replication"/>
    <property type="evidence" value="ECO:0007669"/>
    <property type="project" value="UniProtKB-ARBA"/>
</dbReference>
<evidence type="ECO:0000256" key="2">
    <source>
        <dbReference type="ARBA" id="ARBA00008010"/>
    </source>
</evidence>
<proteinExistence type="inferred from homology"/>
<dbReference type="GO" id="GO:0031261">
    <property type="term" value="C:DNA replication preinitiation complex"/>
    <property type="evidence" value="ECO:0007669"/>
    <property type="project" value="UniProtKB-ARBA"/>
</dbReference>
<keyword evidence="10 12" id="KW-0131">Cell cycle</keyword>
<dbReference type="SUPFAM" id="SSF50249">
    <property type="entry name" value="Nucleic acid-binding proteins"/>
    <property type="match status" value="1"/>
</dbReference>
<dbReference type="GO" id="GO:0003697">
    <property type="term" value="F:single-stranded DNA binding"/>
    <property type="evidence" value="ECO:0007669"/>
    <property type="project" value="TreeGrafter"/>
</dbReference>
<dbReference type="GO" id="GO:0005656">
    <property type="term" value="C:nuclear pre-replicative complex"/>
    <property type="evidence" value="ECO:0007669"/>
    <property type="project" value="UniProtKB-ARBA"/>
</dbReference>
<comment type="subunit">
    <text evidence="12">Component of the MCM2-7 complex.</text>
</comment>
<evidence type="ECO:0000313" key="14">
    <source>
        <dbReference type="EMBL" id="OTA30519.1"/>
    </source>
</evidence>
<dbReference type="InterPro" id="IPR033762">
    <property type="entry name" value="MCM_OB"/>
</dbReference>
<dbReference type="GO" id="GO:0016887">
    <property type="term" value="F:ATP hydrolysis activity"/>
    <property type="evidence" value="ECO:0007669"/>
    <property type="project" value="RHEA"/>
</dbReference>
<keyword evidence="3 12" id="KW-0235">DNA replication</keyword>
<dbReference type="EC" id="3.6.4.12" evidence="12"/>
<dbReference type="InParanoid" id="A0A1Z5T3G0"/>
<dbReference type="InterPro" id="IPR027417">
    <property type="entry name" value="P-loop_NTPase"/>
</dbReference>
<comment type="similarity">
    <text evidence="2 11">Belongs to the MCM family.</text>
</comment>
<dbReference type="Gene3D" id="2.40.50.140">
    <property type="entry name" value="Nucleic acid-binding proteins"/>
    <property type="match status" value="1"/>
</dbReference>